<keyword evidence="2" id="KW-1185">Reference proteome</keyword>
<dbReference type="EMBL" id="CM046112">
    <property type="protein sequence ID" value="KAI8428788.1"/>
    <property type="molecule type" value="Genomic_DNA"/>
</dbReference>
<sequence>MIWYLLLTMIVAWRLYASLKEKKLNKLAKEIGLIDKPMMPILGHAYLFLSTRKEIMKLFEFLAEESSRHRGLIGFWNINRLLVNITDPEATEFLLKTCLSKDHGLLRGPLMFTGNGSIFAPVNIWRPRRKILAPTFSMKNLNMFVNVFADQTAVMGNQLAPKAGAGDFSVFKYVANYTFDAVCETALGIQIQSQIKQNSFVNAIDEIFRMTGDRMNSFTARHDFMYRMMPCFKQYDKQRQLLYRFVNEIIQIKREEAAKPAECAGTLHGFKKSKVPSFLEMIMEHSGSIGGYTDLELREETMVIILAGTDTSAVGTSFALVMMSRYEEVQKKVYEELKGVFGDSNRTITAADLPSLKYLEAVIKETLRLYPPVPVIVREVDRDVTLPSGVTLVKDVTAFINILGIHRNREYWGDDADDFRPERFLEGPLKHPNQFIPFSNGVRNCLGYQYAMMSMKTALSSVLRRYSILPPDGMDPEQLKKPLRLEYDVSIKHVDKFIIRIEKRNS</sequence>
<accession>A0ACC0JXH3</accession>
<comment type="caution">
    <text evidence="1">The sequence shown here is derived from an EMBL/GenBank/DDBJ whole genome shotgun (WGS) entry which is preliminary data.</text>
</comment>
<proteinExistence type="predicted"/>
<evidence type="ECO:0000313" key="2">
    <source>
        <dbReference type="Proteomes" id="UP001064048"/>
    </source>
</evidence>
<evidence type="ECO:0000313" key="1">
    <source>
        <dbReference type="EMBL" id="KAI8428788.1"/>
    </source>
</evidence>
<gene>
    <name evidence="1" type="ORF">MSG28_007462</name>
</gene>
<organism evidence="1 2">
    <name type="scientific">Choristoneura fumiferana</name>
    <name type="common">Spruce budworm moth</name>
    <name type="synonym">Archips fumiferana</name>
    <dbReference type="NCBI Taxonomy" id="7141"/>
    <lineage>
        <taxon>Eukaryota</taxon>
        <taxon>Metazoa</taxon>
        <taxon>Ecdysozoa</taxon>
        <taxon>Arthropoda</taxon>
        <taxon>Hexapoda</taxon>
        <taxon>Insecta</taxon>
        <taxon>Pterygota</taxon>
        <taxon>Neoptera</taxon>
        <taxon>Endopterygota</taxon>
        <taxon>Lepidoptera</taxon>
        <taxon>Glossata</taxon>
        <taxon>Ditrysia</taxon>
        <taxon>Tortricoidea</taxon>
        <taxon>Tortricidae</taxon>
        <taxon>Tortricinae</taxon>
        <taxon>Choristoneura</taxon>
    </lineage>
</organism>
<dbReference type="Proteomes" id="UP001064048">
    <property type="component" value="Chromosome 12"/>
</dbReference>
<name>A0ACC0JXH3_CHOFU</name>
<protein>
    <submittedName>
        <fullName evidence="1">Uncharacterized protein</fullName>
    </submittedName>
</protein>
<reference evidence="1 2" key="1">
    <citation type="journal article" date="2022" name="Genome Biol. Evol.">
        <title>The Spruce Budworm Genome: Reconstructing the Evolutionary History of Antifreeze Proteins.</title>
        <authorList>
            <person name="Beliveau C."/>
            <person name="Gagne P."/>
            <person name="Picq S."/>
            <person name="Vernygora O."/>
            <person name="Keeling C.I."/>
            <person name="Pinkney K."/>
            <person name="Doucet D."/>
            <person name="Wen F."/>
            <person name="Johnston J.S."/>
            <person name="Maaroufi H."/>
            <person name="Boyle B."/>
            <person name="Laroche J."/>
            <person name="Dewar K."/>
            <person name="Juretic N."/>
            <person name="Blackburn G."/>
            <person name="Nisole A."/>
            <person name="Brunet B."/>
            <person name="Brandao M."/>
            <person name="Lumley L."/>
            <person name="Duan J."/>
            <person name="Quan G."/>
            <person name="Lucarotti C.J."/>
            <person name="Roe A.D."/>
            <person name="Sperling F.A.H."/>
            <person name="Levesque R.C."/>
            <person name="Cusson M."/>
        </authorList>
    </citation>
    <scope>NUCLEOTIDE SEQUENCE [LARGE SCALE GENOMIC DNA]</scope>
    <source>
        <strain evidence="1">Glfc:IPQL:Cfum</strain>
    </source>
</reference>